<evidence type="ECO:0000313" key="10">
    <source>
        <dbReference type="Proteomes" id="UP000095767"/>
    </source>
</evidence>
<evidence type="ECO:0000256" key="3">
    <source>
        <dbReference type="ARBA" id="ARBA00022692"/>
    </source>
</evidence>
<comment type="caution">
    <text evidence="9">The sequence shown here is derived from an EMBL/GenBank/DDBJ whole genome shotgun (WGS) entry which is preliminary data.</text>
</comment>
<comment type="similarity">
    <text evidence="2">Belongs to the MLO family.</text>
</comment>
<keyword evidence="10" id="KW-1185">Reference proteome</keyword>
<dbReference type="Proteomes" id="UP000095767">
    <property type="component" value="Unassembled WGS sequence"/>
</dbReference>
<feature type="region of interest" description="Disordered" evidence="8">
    <location>
        <begin position="267"/>
        <end position="286"/>
    </location>
</feature>
<reference evidence="9 10" key="1">
    <citation type="submission" date="2016-09" db="EMBL/GenBank/DDBJ databases">
        <title>The draft genome of Dichanthelium oligosanthes: A C3 panicoid grass species.</title>
        <authorList>
            <person name="Studer A.J."/>
            <person name="Schnable J.C."/>
            <person name="Brutnell T.P."/>
        </authorList>
    </citation>
    <scope>NUCLEOTIDE SEQUENCE [LARGE SCALE GENOMIC DNA]</scope>
    <source>
        <strain evidence="10">cv. Kellogg 1175</strain>
        <tissue evidence="9">Leaf</tissue>
    </source>
</reference>
<keyword evidence="3" id="KW-0812">Transmembrane</keyword>
<comment type="subcellular location">
    <subcellularLocation>
        <location evidence="1">Membrane</location>
        <topology evidence="1">Multi-pass membrane protein</topology>
    </subcellularLocation>
</comment>
<evidence type="ECO:0000256" key="6">
    <source>
        <dbReference type="ARBA" id="ARBA00023136"/>
    </source>
</evidence>
<name>A0A1E5VH21_9POAL</name>
<evidence type="ECO:0000256" key="5">
    <source>
        <dbReference type="ARBA" id="ARBA00022989"/>
    </source>
</evidence>
<dbReference type="EMBL" id="LWDX02039757">
    <property type="protein sequence ID" value="OEL24412.1"/>
    <property type="molecule type" value="Genomic_DNA"/>
</dbReference>
<dbReference type="AlphaFoldDB" id="A0A1E5VH21"/>
<feature type="region of interest" description="Disordered" evidence="8">
    <location>
        <begin position="189"/>
        <end position="216"/>
    </location>
</feature>
<evidence type="ECO:0000256" key="1">
    <source>
        <dbReference type="ARBA" id="ARBA00004141"/>
    </source>
</evidence>
<dbReference type="GO" id="GO:0006952">
    <property type="term" value="P:defense response"/>
    <property type="evidence" value="ECO:0007669"/>
    <property type="project" value="UniProtKB-KW"/>
</dbReference>
<keyword evidence="4" id="KW-0611">Plant defense</keyword>
<proteinExistence type="inferred from homology"/>
<accession>A0A1E5VH21</accession>
<gene>
    <name evidence="9" type="ORF">BAE44_0014573</name>
</gene>
<dbReference type="InterPro" id="IPR004326">
    <property type="entry name" value="Mlo"/>
</dbReference>
<keyword evidence="6" id="KW-0472">Membrane</keyword>
<dbReference type="Pfam" id="PF03094">
    <property type="entry name" value="Mlo"/>
    <property type="match status" value="1"/>
</dbReference>
<keyword evidence="5" id="KW-1133">Transmembrane helix</keyword>
<feature type="region of interest" description="Disordered" evidence="8">
    <location>
        <begin position="40"/>
        <end position="112"/>
    </location>
</feature>
<keyword evidence="7" id="KW-0568">Pathogenesis-related protein</keyword>
<evidence type="ECO:0000313" key="9">
    <source>
        <dbReference type="EMBL" id="OEL24412.1"/>
    </source>
</evidence>
<evidence type="ECO:0000256" key="2">
    <source>
        <dbReference type="ARBA" id="ARBA00006574"/>
    </source>
</evidence>
<evidence type="ECO:0000256" key="4">
    <source>
        <dbReference type="ARBA" id="ARBA00022821"/>
    </source>
</evidence>
<sequence length="328" mass="35026">MVLGFISLVFSQNYIIKICISEDAFDTMLPCKLKAGIYDAETSKDDSKDPQSSPTRIRAPAPAPPPSTTGASSPRAGLPPPYYAGTRRCRRTPAAIPPPLPGAPRHQAAVEEPAVVRGSDRAAAGRHFRLRCGVQPGVRRVLGWGRRLLASRAPSRSAPFTADAHRVRAAPAAHLGDDPGVRRGVREDHDAVQQAGPHPGPAHRATRPRVAARGAEDAGLRDSASILLFVPVYDRALVPALRWTTGDPSGLSVLQRVGVRRRSWRQGGWPRRGRREHGLEDKPGATVPMSCSTTRCPTGSVGWGWHSTSASWASAASCAPCSSRPPTA</sequence>
<dbReference type="GO" id="GO:0016020">
    <property type="term" value="C:membrane"/>
    <property type="evidence" value="ECO:0007669"/>
    <property type="project" value="UniProtKB-SubCell"/>
</dbReference>
<protein>
    <submittedName>
        <fullName evidence="9">Uncharacterized protein</fullName>
    </submittedName>
</protein>
<evidence type="ECO:0000256" key="8">
    <source>
        <dbReference type="SAM" id="MobiDB-lite"/>
    </source>
</evidence>
<organism evidence="9 10">
    <name type="scientific">Dichanthelium oligosanthes</name>
    <dbReference type="NCBI Taxonomy" id="888268"/>
    <lineage>
        <taxon>Eukaryota</taxon>
        <taxon>Viridiplantae</taxon>
        <taxon>Streptophyta</taxon>
        <taxon>Embryophyta</taxon>
        <taxon>Tracheophyta</taxon>
        <taxon>Spermatophyta</taxon>
        <taxon>Magnoliopsida</taxon>
        <taxon>Liliopsida</taxon>
        <taxon>Poales</taxon>
        <taxon>Poaceae</taxon>
        <taxon>PACMAD clade</taxon>
        <taxon>Panicoideae</taxon>
        <taxon>Panicodae</taxon>
        <taxon>Paniceae</taxon>
        <taxon>Dichantheliinae</taxon>
        <taxon>Dichanthelium</taxon>
    </lineage>
</organism>
<feature type="compositionally biased region" description="Low complexity" evidence="8">
    <location>
        <begin position="50"/>
        <end position="60"/>
    </location>
</feature>
<evidence type="ECO:0000256" key="7">
    <source>
        <dbReference type="ARBA" id="ARBA00023265"/>
    </source>
</evidence>